<organism evidence="1 2">
    <name type="scientific">Asanoa ishikariensis</name>
    <dbReference type="NCBI Taxonomy" id="137265"/>
    <lineage>
        <taxon>Bacteria</taxon>
        <taxon>Bacillati</taxon>
        <taxon>Actinomycetota</taxon>
        <taxon>Actinomycetes</taxon>
        <taxon>Micromonosporales</taxon>
        <taxon>Micromonosporaceae</taxon>
        <taxon>Asanoa</taxon>
    </lineage>
</organism>
<sequence>MSFTVDPDAIRAFAQQMTEHVAVTQAARGYLHRHKDLARQSDIGLLSHPAAHSVAVEIGARHQEARAHAGRARAHRACGDLAGARAEYERAYALHTRLELPSADQIREELATILPP</sequence>
<dbReference type="STRING" id="137265.SAMN05421684_5962"/>
<accession>A0A1H3TM97</accession>
<dbReference type="Proteomes" id="UP000199632">
    <property type="component" value="Unassembled WGS sequence"/>
</dbReference>
<dbReference type="AlphaFoldDB" id="A0A1H3TM97"/>
<reference evidence="2" key="1">
    <citation type="submission" date="2016-10" db="EMBL/GenBank/DDBJ databases">
        <authorList>
            <person name="Varghese N."/>
            <person name="Submissions S."/>
        </authorList>
    </citation>
    <scope>NUCLEOTIDE SEQUENCE [LARGE SCALE GENOMIC DNA]</scope>
    <source>
        <strain evidence="2">DSM 44718</strain>
    </source>
</reference>
<dbReference type="RefSeq" id="WP_090799898.1">
    <property type="nucleotide sequence ID" value="NZ_BOND01000001.1"/>
</dbReference>
<proteinExistence type="predicted"/>
<gene>
    <name evidence="1" type="ORF">SAMN05421684_5962</name>
</gene>
<name>A0A1H3TM97_9ACTN</name>
<evidence type="ECO:0000313" key="1">
    <source>
        <dbReference type="EMBL" id="SDZ50775.1"/>
    </source>
</evidence>
<keyword evidence="2" id="KW-1185">Reference proteome</keyword>
<protein>
    <submittedName>
        <fullName evidence="1">Uncharacterized protein</fullName>
    </submittedName>
</protein>
<dbReference type="EMBL" id="FNQB01000003">
    <property type="protein sequence ID" value="SDZ50775.1"/>
    <property type="molecule type" value="Genomic_DNA"/>
</dbReference>
<evidence type="ECO:0000313" key="2">
    <source>
        <dbReference type="Proteomes" id="UP000199632"/>
    </source>
</evidence>